<feature type="domain" description="Transglutaminase-like" evidence="2">
    <location>
        <begin position="33"/>
        <end position="90"/>
    </location>
</feature>
<dbReference type="InterPro" id="IPR002931">
    <property type="entry name" value="Transglutaminase-like"/>
</dbReference>
<name>A0A939LMT2_9CELL</name>
<evidence type="ECO:0000259" key="2">
    <source>
        <dbReference type="SMART" id="SM00460"/>
    </source>
</evidence>
<keyword evidence="4" id="KW-1185">Reference proteome</keyword>
<evidence type="ECO:0000313" key="4">
    <source>
        <dbReference type="Proteomes" id="UP000664209"/>
    </source>
</evidence>
<dbReference type="SMART" id="SM00460">
    <property type="entry name" value="TGc"/>
    <property type="match status" value="1"/>
</dbReference>
<organism evidence="3 4">
    <name type="scientific">Actinotalea soli</name>
    <dbReference type="NCBI Taxonomy" id="2819234"/>
    <lineage>
        <taxon>Bacteria</taxon>
        <taxon>Bacillati</taxon>
        <taxon>Actinomycetota</taxon>
        <taxon>Actinomycetes</taxon>
        <taxon>Micrococcales</taxon>
        <taxon>Cellulomonadaceae</taxon>
        <taxon>Actinotalea</taxon>
    </lineage>
</organism>
<reference evidence="3" key="1">
    <citation type="submission" date="2021-03" db="EMBL/GenBank/DDBJ databases">
        <title>Actinotalea soli sp. nov., isolated from soil.</title>
        <authorList>
            <person name="Ping W."/>
            <person name="Zhang J."/>
        </authorList>
    </citation>
    <scope>NUCLEOTIDE SEQUENCE</scope>
    <source>
        <strain evidence="3">BY-33</strain>
    </source>
</reference>
<proteinExistence type="predicted"/>
<dbReference type="Gene3D" id="3.10.620.30">
    <property type="match status" value="1"/>
</dbReference>
<sequence>MEHLCGPSGSFRTIPNGFLPPRASRGRGAPQGCLSTAGGCASYAAAFKVLADAAGLDAVYVNGVASATNEGHAWNKVRIGSTWRFVDSRIADDAAS</sequence>
<dbReference type="EMBL" id="JAGEMK010000001">
    <property type="protein sequence ID" value="MBO1750636.1"/>
    <property type="molecule type" value="Genomic_DNA"/>
</dbReference>
<comment type="caution">
    <text evidence="3">The sequence shown here is derived from an EMBL/GenBank/DDBJ whole genome shotgun (WGS) entry which is preliminary data.</text>
</comment>
<dbReference type="InterPro" id="IPR038765">
    <property type="entry name" value="Papain-like_cys_pep_sf"/>
</dbReference>
<protein>
    <recommendedName>
        <fullName evidence="2">Transglutaminase-like domain-containing protein</fullName>
    </recommendedName>
</protein>
<feature type="region of interest" description="Disordered" evidence="1">
    <location>
        <begin position="1"/>
        <end position="22"/>
    </location>
</feature>
<evidence type="ECO:0000256" key="1">
    <source>
        <dbReference type="SAM" id="MobiDB-lite"/>
    </source>
</evidence>
<dbReference type="AlphaFoldDB" id="A0A939LMT2"/>
<accession>A0A939LMT2</accession>
<dbReference type="Proteomes" id="UP000664209">
    <property type="component" value="Unassembled WGS sequence"/>
</dbReference>
<gene>
    <name evidence="3" type="ORF">J4G33_02330</name>
</gene>
<dbReference type="Pfam" id="PF01841">
    <property type="entry name" value="Transglut_core"/>
    <property type="match status" value="1"/>
</dbReference>
<evidence type="ECO:0000313" key="3">
    <source>
        <dbReference type="EMBL" id="MBO1750636.1"/>
    </source>
</evidence>
<dbReference type="SUPFAM" id="SSF54001">
    <property type="entry name" value="Cysteine proteinases"/>
    <property type="match status" value="1"/>
</dbReference>